<feature type="transmembrane region" description="Helical" evidence="1">
    <location>
        <begin position="55"/>
        <end position="80"/>
    </location>
</feature>
<dbReference type="KEGG" id="apor:DDU33_06550"/>
<dbReference type="Proteomes" id="UP000244920">
    <property type="component" value="Chromosome"/>
</dbReference>
<dbReference type="EMBL" id="CP029206">
    <property type="protein sequence ID" value="AWI51158.1"/>
    <property type="molecule type" value="Genomic_DNA"/>
</dbReference>
<dbReference type="RefSeq" id="WP_108923896.1">
    <property type="nucleotide sequence ID" value="NZ_CP029206.1"/>
</dbReference>
<evidence type="ECO:0008006" key="4">
    <source>
        <dbReference type="Google" id="ProtNLM"/>
    </source>
</evidence>
<feature type="transmembrane region" description="Helical" evidence="1">
    <location>
        <begin position="166"/>
        <end position="184"/>
    </location>
</feature>
<feature type="transmembrane region" description="Helical" evidence="1">
    <location>
        <begin position="92"/>
        <end position="110"/>
    </location>
</feature>
<accession>A0A2U8FJK7</accession>
<keyword evidence="1" id="KW-1133">Transmembrane helix</keyword>
<evidence type="ECO:0000313" key="2">
    <source>
        <dbReference type="EMBL" id="AWI51158.1"/>
    </source>
</evidence>
<name>A0A2U8FJK7_9PAST</name>
<gene>
    <name evidence="2" type="ORF">DDU33_06550</name>
</gene>
<feature type="transmembrane region" description="Helical" evidence="1">
    <location>
        <begin position="196"/>
        <end position="221"/>
    </location>
</feature>
<evidence type="ECO:0000256" key="1">
    <source>
        <dbReference type="SAM" id="Phobius"/>
    </source>
</evidence>
<evidence type="ECO:0000313" key="3">
    <source>
        <dbReference type="Proteomes" id="UP000244920"/>
    </source>
</evidence>
<keyword evidence="1" id="KW-0472">Membrane</keyword>
<proteinExistence type="predicted"/>
<keyword evidence="1" id="KW-0812">Transmembrane</keyword>
<protein>
    <recommendedName>
        <fullName evidence="4">Metal-dependent hydrolase</fullName>
    </recommendedName>
</protein>
<sequence length="232" mass="26641">MYFGHFAVATALKASKPNVPALPLFIGAGVIDIVNGLMIIGGADTVRGNLETLPYLYFDLVFIDWDHSLLMAAVWSGLFAWLCYHFYKSKNIAFWAFACSMLHWLADVPVHNQDLALYPYSDIKFGWGWWEKYGEWSWGIEVVFMLGLLAFAWWRSAKNQDKVNLTWQSLFLCATSLQMSPWLSPMKYVATLPDSIAYVIHGFLVTVGYIIPPLILVWMYARQNKNVKWYMA</sequence>
<dbReference type="AlphaFoldDB" id="A0A2U8FJK7"/>
<reference evidence="3" key="1">
    <citation type="submission" date="2018-05" db="EMBL/GenBank/DDBJ databases">
        <title>Complete genome sequence of Actinobacillus porcitonsillarum reference strain 9953L55 (CCUG 46996).</title>
        <authorList>
            <person name="Dona V."/>
            <person name="Perreten V."/>
        </authorList>
    </citation>
    <scope>NUCLEOTIDE SEQUENCE [LARGE SCALE GENOMIC DNA]</scope>
    <source>
        <strain evidence="3">9953L55</strain>
    </source>
</reference>
<keyword evidence="3" id="KW-1185">Reference proteome</keyword>
<feature type="transmembrane region" description="Helical" evidence="1">
    <location>
        <begin position="21"/>
        <end position="43"/>
    </location>
</feature>
<feature type="transmembrane region" description="Helical" evidence="1">
    <location>
        <begin position="136"/>
        <end position="154"/>
    </location>
</feature>
<organism evidence="2 3">
    <name type="scientific">Actinobacillus porcitonsillarum</name>
    <dbReference type="NCBI Taxonomy" id="189834"/>
    <lineage>
        <taxon>Bacteria</taxon>
        <taxon>Pseudomonadati</taxon>
        <taxon>Pseudomonadota</taxon>
        <taxon>Gammaproteobacteria</taxon>
        <taxon>Pasteurellales</taxon>
        <taxon>Pasteurellaceae</taxon>
        <taxon>Actinobacillus</taxon>
    </lineage>
</organism>